<proteinExistence type="predicted"/>
<keyword evidence="2" id="KW-1185">Reference proteome</keyword>
<evidence type="ECO:0000313" key="2">
    <source>
        <dbReference type="Proteomes" id="UP000152474"/>
    </source>
</evidence>
<name>A0A075CZK9_9BETA</name>
<dbReference type="GeneID" id="20098519"/>
<dbReference type="Proteomes" id="UP000152474">
    <property type="component" value="Segment"/>
</dbReference>
<evidence type="ECO:0000313" key="1">
    <source>
        <dbReference type="EMBL" id="AHC02833.1"/>
    </source>
</evidence>
<reference evidence="1 2" key="1">
    <citation type="submission" date="2013-11" db="EMBL/GenBank/DDBJ databases">
        <title>Genome sequence of elephant endotheliotropic herpesvirus 5.</title>
        <authorList>
            <person name="Wilkie G.S."/>
            <person name="Davison A.J."/>
            <person name="Denk D."/>
            <person name="Kerr K."/>
            <person name="Redrobe S."/>
            <person name="Steinbach F."/>
            <person name="Dastjerdi A."/>
        </authorList>
    </citation>
    <scope>NUCLEOTIDE SEQUENCE [LARGE SCALE GENOMIC DNA]</scope>
    <source>
        <strain evidence="1 2">Vijay</strain>
    </source>
</reference>
<sequence length="665" mass="74355">MMKYRFSSNSVNVWLTACREGYFLTETTVLEEADELPENEKTLFHSFHAQLRNVICGTLTYPYNVANEKEDSERPDHLLEIQLQKYKKYKREEMIYSLALMKAACKVYMRVRQVPVLHHQCINLETFIVSLFEEGKRVFNALCSVEDAAVYVGIGSINQRVTTFAKETIAVFKSRVYKKALGRQLNMENDFMLPFNISTVVKANDSRFLLCGMQTPPETVDLTGEFQTGDESELQANSAAAKIIYKEQTIIEEGACRKGNTLGVGGISGSSVTVLDPENKKGLIQDIYAFYNPVTNGLGHIKIKLKTEPPQIISIYLPTSRALHLANTTKWNFPVSLSKRGVDDTDDYYEQVPIKRIKTYSRPSDASPLIKDTINNPVHHSNNSRAIEDTNKINNVAGGSSSHPEEKSCDTLKNFQGCSLHYNVSRDNTTTYHHPTCPKNKDIVMTSAQVEHICSTNTKNTTTEPCTYDYQTTSGNIGIQMISPALPQASPPSLQQSQTKIATVRPQQHQEVTSEVLRTVRNALNNTETEMNDDNNTPNVNFPTENTDNNVADHETNVTINNESTVNVSSIQQNELLTNYDVSMDCDLSAVIDDDDDLQACLDDLINSTSSAELLQMGNACNFDWLLHELDLELNSDISDSIMLTDECSGADLNFGKSNDYIGLT</sequence>
<dbReference type="EMBL" id="KF921519">
    <property type="protein sequence ID" value="AHC02833.1"/>
    <property type="molecule type" value="Genomic_DNA"/>
</dbReference>
<protein>
    <submittedName>
        <fullName evidence="1">Protein EE10</fullName>
    </submittedName>
</protein>
<dbReference type="KEGG" id="vg:20098519"/>
<dbReference type="OrthoDB" id="29621at10239"/>
<dbReference type="RefSeq" id="YP_009052025.1">
    <property type="nucleotide sequence ID" value="NC_024696.1"/>
</dbReference>
<dbReference type="PROSITE" id="PS51257">
    <property type="entry name" value="PROKAR_LIPOPROTEIN"/>
    <property type="match status" value="1"/>
</dbReference>
<gene>
    <name evidence="1" type="primary">EE10</name>
</gene>
<organism evidence="1 2">
    <name type="scientific">Elephant endotheliotropic herpesvirus 5</name>
    <dbReference type="NCBI Taxonomy" id="768738"/>
    <lineage>
        <taxon>Viruses</taxon>
        <taxon>Duplodnaviria</taxon>
        <taxon>Heunggongvirae</taxon>
        <taxon>Peploviricota</taxon>
        <taxon>Herviviricetes</taxon>
        <taxon>Herpesvirales</taxon>
        <taxon>Orthoherpesviridae</taxon>
        <taxon>Betaherpesvirinae</taxon>
        <taxon>Proboscivirus</taxon>
    </lineage>
</organism>
<accession>A0A075CZK9</accession>